<accession>A0ABY4X6W5</accession>
<dbReference type="InterPro" id="IPR029069">
    <property type="entry name" value="HotDog_dom_sf"/>
</dbReference>
<dbReference type="NCBIfam" id="TIGR00369">
    <property type="entry name" value="unchar_dom_1"/>
    <property type="match status" value="1"/>
</dbReference>
<keyword evidence="3" id="KW-1185">Reference proteome</keyword>
<dbReference type="InterPro" id="IPR003736">
    <property type="entry name" value="PAAI_dom"/>
</dbReference>
<dbReference type="CDD" id="cd03443">
    <property type="entry name" value="PaaI_thioesterase"/>
    <property type="match status" value="1"/>
</dbReference>
<sequence length="129" mass="13679">MIPDLPPYARWLGVTLERAPDGGLGFRLPYGDTVQGRPGFFHGGALAGLLEIAAIGTLRDRLAAEAPGAIVKPITVTFDFLRGGRALPVHADASITRLGARIAILSARAWQDAAETPIAMARMTLAVHR</sequence>
<dbReference type="InterPro" id="IPR049449">
    <property type="entry name" value="TesB_ACOT8-like_N"/>
</dbReference>
<dbReference type="Proteomes" id="UP001056937">
    <property type="component" value="Chromosome 1"/>
</dbReference>
<dbReference type="Gene3D" id="3.10.129.10">
    <property type="entry name" value="Hotdog Thioesterase"/>
    <property type="match status" value="1"/>
</dbReference>
<evidence type="ECO:0000259" key="1">
    <source>
        <dbReference type="Pfam" id="PF13622"/>
    </source>
</evidence>
<feature type="domain" description="Acyl-CoA thioesterase-like N-terminal HotDog" evidence="1">
    <location>
        <begin position="39"/>
        <end position="124"/>
    </location>
</feature>
<proteinExistence type="predicted"/>
<dbReference type="RefSeq" id="WP_252166474.1">
    <property type="nucleotide sequence ID" value="NZ_CP084930.1"/>
</dbReference>
<dbReference type="Pfam" id="PF13622">
    <property type="entry name" value="4HBT_3"/>
    <property type="match status" value="1"/>
</dbReference>
<dbReference type="SUPFAM" id="SSF54637">
    <property type="entry name" value="Thioesterase/thiol ester dehydrase-isomerase"/>
    <property type="match status" value="1"/>
</dbReference>
<name>A0ABY4X6W5_9SPHN</name>
<organism evidence="2 3">
    <name type="scientific">Sphingomonas morindae</name>
    <dbReference type="NCBI Taxonomy" id="1541170"/>
    <lineage>
        <taxon>Bacteria</taxon>
        <taxon>Pseudomonadati</taxon>
        <taxon>Pseudomonadota</taxon>
        <taxon>Alphaproteobacteria</taxon>
        <taxon>Sphingomonadales</taxon>
        <taxon>Sphingomonadaceae</taxon>
        <taxon>Sphingomonas</taxon>
    </lineage>
</organism>
<evidence type="ECO:0000313" key="2">
    <source>
        <dbReference type="EMBL" id="USI72668.1"/>
    </source>
</evidence>
<protein>
    <submittedName>
        <fullName evidence="2">PaaI family thioesterase</fullName>
    </submittedName>
</protein>
<evidence type="ECO:0000313" key="3">
    <source>
        <dbReference type="Proteomes" id="UP001056937"/>
    </source>
</evidence>
<gene>
    <name evidence="2" type="ORF">LHA26_15525</name>
</gene>
<dbReference type="EMBL" id="CP084930">
    <property type="protein sequence ID" value="USI72668.1"/>
    <property type="molecule type" value="Genomic_DNA"/>
</dbReference>
<reference evidence="2" key="1">
    <citation type="journal article" date="2022" name="Toxins">
        <title>Genomic Analysis of Sphingopyxis sp. USTB-05 for Biodegrading Cyanobacterial Hepatotoxins.</title>
        <authorList>
            <person name="Liu C."/>
            <person name="Xu Q."/>
            <person name="Zhao Z."/>
            <person name="Zhang H."/>
            <person name="Liu X."/>
            <person name="Yin C."/>
            <person name="Liu Y."/>
            <person name="Yan H."/>
        </authorList>
    </citation>
    <scope>NUCLEOTIDE SEQUENCE</scope>
    <source>
        <strain evidence="2">NBD5</strain>
    </source>
</reference>